<keyword evidence="1" id="KW-0472">Membrane</keyword>
<keyword evidence="1" id="KW-0812">Transmembrane</keyword>
<evidence type="ECO:0000313" key="2">
    <source>
        <dbReference type="EMBL" id="PST36002.1"/>
    </source>
</evidence>
<comment type="caution">
    <text evidence="2">The sequence shown here is derived from an EMBL/GenBank/DDBJ whole genome shotgun (WGS) entry which is preliminary data.</text>
</comment>
<gene>
    <name evidence="2" type="ORF">C7U56_14205</name>
</gene>
<organism evidence="2 3">
    <name type="scientific">Clostridium fessum</name>
    <dbReference type="NCBI Taxonomy" id="2126740"/>
    <lineage>
        <taxon>Bacteria</taxon>
        <taxon>Bacillati</taxon>
        <taxon>Bacillota</taxon>
        <taxon>Clostridia</taxon>
        <taxon>Eubacteriales</taxon>
        <taxon>Clostridiaceae</taxon>
        <taxon>Clostridium</taxon>
    </lineage>
</organism>
<evidence type="ECO:0008006" key="4">
    <source>
        <dbReference type="Google" id="ProtNLM"/>
    </source>
</evidence>
<dbReference type="GO" id="GO:0004190">
    <property type="term" value="F:aspartic-type endopeptidase activity"/>
    <property type="evidence" value="ECO:0007669"/>
    <property type="project" value="InterPro"/>
</dbReference>
<dbReference type="Proteomes" id="UP000241048">
    <property type="component" value="Unassembled WGS sequence"/>
</dbReference>
<dbReference type="AlphaFoldDB" id="A0A2T3FL70"/>
<dbReference type="EMBL" id="PYLO01000006">
    <property type="protein sequence ID" value="PST36002.1"/>
    <property type="molecule type" value="Genomic_DNA"/>
</dbReference>
<keyword evidence="3" id="KW-1185">Reference proteome</keyword>
<proteinExistence type="predicted"/>
<dbReference type="Gene3D" id="1.20.120.1220">
    <property type="match status" value="1"/>
</dbReference>
<protein>
    <recommendedName>
        <fullName evidence="4">Prepilin type IV endopeptidase peptidase domain-containing protein</fullName>
    </recommendedName>
</protein>
<name>A0A2T3FL70_9CLOT</name>
<dbReference type="RefSeq" id="WP_181357262.1">
    <property type="nucleotide sequence ID" value="NZ_JAQDZI010000011.1"/>
</dbReference>
<accession>A0A2T3FL70</accession>
<reference evidence="2 3" key="1">
    <citation type="submission" date="2018-03" db="EMBL/GenBank/DDBJ databases">
        <title>Lachnoclostridium SNUG30386 gen.nov., sp.nov., isolated from human faeces.</title>
        <authorList>
            <person name="Seo B."/>
            <person name="Jeon K."/>
            <person name="Ko G."/>
        </authorList>
    </citation>
    <scope>NUCLEOTIDE SEQUENCE [LARGE SCALE GENOMIC DNA]</scope>
    <source>
        <strain evidence="2 3">SNUG30386</strain>
    </source>
</reference>
<feature type="transmembrane region" description="Helical" evidence="1">
    <location>
        <begin position="72"/>
        <end position="92"/>
    </location>
</feature>
<dbReference type="GO" id="GO:0016020">
    <property type="term" value="C:membrane"/>
    <property type="evidence" value="ECO:0007669"/>
    <property type="project" value="InterPro"/>
</dbReference>
<evidence type="ECO:0000313" key="3">
    <source>
        <dbReference type="Proteomes" id="UP000241048"/>
    </source>
</evidence>
<sequence>MTLLLLLFTGGCALWDLKKRRISNGMILAGGLLFLLIRSGLGMKIGYTAGWSRWLPGTGAALMSGICEMCGYLVRIGILLCVLFPLYLFRMIGAGDIKMAAVLFGAAGVQQGGRILLCGLMAAGAWSVVLLVWRGIARQRLTYLVFYLYRSALGGSVEPYYLEARDGKEASFCLAPCLFLGVIGAELIRYL</sequence>
<evidence type="ECO:0000256" key="1">
    <source>
        <dbReference type="SAM" id="Phobius"/>
    </source>
</evidence>
<keyword evidence="1" id="KW-1133">Transmembrane helix</keyword>
<feature type="transmembrane region" description="Helical" evidence="1">
    <location>
        <begin position="112"/>
        <end position="133"/>
    </location>
</feature>
<feature type="transmembrane region" description="Helical" evidence="1">
    <location>
        <begin position="24"/>
        <end position="41"/>
    </location>
</feature>